<protein>
    <submittedName>
        <fullName evidence="2">Uncharacterized protein</fullName>
    </submittedName>
</protein>
<dbReference type="Proteomes" id="UP000663861">
    <property type="component" value="Unassembled WGS sequence"/>
</dbReference>
<evidence type="ECO:0000313" key="1">
    <source>
        <dbReference type="EMBL" id="CAE6408740.1"/>
    </source>
</evidence>
<organism evidence="2 3">
    <name type="scientific">Rhizoctonia solani</name>
    <dbReference type="NCBI Taxonomy" id="456999"/>
    <lineage>
        <taxon>Eukaryota</taxon>
        <taxon>Fungi</taxon>
        <taxon>Dikarya</taxon>
        <taxon>Basidiomycota</taxon>
        <taxon>Agaricomycotina</taxon>
        <taxon>Agaricomycetes</taxon>
        <taxon>Cantharellales</taxon>
        <taxon>Ceratobasidiaceae</taxon>
        <taxon>Rhizoctonia</taxon>
    </lineage>
</organism>
<dbReference type="SUPFAM" id="SSF52047">
    <property type="entry name" value="RNI-like"/>
    <property type="match status" value="1"/>
</dbReference>
<sequence>MKELNDSPHSPIEQWEKAGNTLVIAFKEYVGLCQGLAAEPLQEGANANDLISRIDSSLKGIHETISRQLNESKVALARARNKFASPLFRFPEEILSEIFMNFVYGNIAEPFELLSMEQEVWIIYRRLYTLLGVCATWKDILMARGEFWSVIPIISGPSAAEWRPFDLSLKRAGGSRLHLAASIERADTPDELGEILAGYGPRFRAIDINVVRVGEFSNVMEELLQHSASWPLSELSIRCAYTFRELGVPEEYRYIFPRNSPQQVAFASMVRNLVAFRICGAPVRWDNLVFSTQLVELRIQEVVLGYDDAILSFVQALSSAPNLRDLKIIAMTTFHNFTAQAPAPPSPITLPGLRSLLIENFYLNTLEYLVQIIAPVSYDFTLFPNHKIFVDNIPSTVIVIGVDTEETRRARICKALNQIPVDTLVISGYFNPDWLETTDFLEFLMAMPTLKTLRMNDWYFDKDLCQGITRINNDRTPAEDDIFPALRNLYLSQIGIPDAECFQSMIASHPLQLVVLEGSFCSGQSTSHEPWQENSRIVEWLRRNIPDLELRLVGASHAPELYSKHWRLW</sequence>
<proteinExistence type="predicted"/>
<reference evidence="2" key="1">
    <citation type="submission" date="2021-01" db="EMBL/GenBank/DDBJ databases">
        <authorList>
            <person name="Kaushik A."/>
        </authorList>
    </citation>
    <scope>NUCLEOTIDE SEQUENCE</scope>
    <source>
        <strain evidence="1">AG4-R118</strain>
        <strain evidence="2">AG4-RS23</strain>
    </source>
</reference>
<evidence type="ECO:0000313" key="2">
    <source>
        <dbReference type="EMBL" id="CAE6475438.1"/>
    </source>
</evidence>
<gene>
    <name evidence="2" type="ORF">RDB_LOCUS89579</name>
    <name evidence="1" type="ORF">RDB_LOCUS9761</name>
</gene>
<dbReference type="EMBL" id="CAJMWY010001789">
    <property type="protein sequence ID" value="CAE6475438.1"/>
    <property type="molecule type" value="Genomic_DNA"/>
</dbReference>
<evidence type="ECO:0000313" key="3">
    <source>
        <dbReference type="Proteomes" id="UP000663861"/>
    </source>
</evidence>
<accession>A0A8H3GVP8</accession>
<dbReference type="Proteomes" id="UP000663888">
    <property type="component" value="Unassembled WGS sequence"/>
</dbReference>
<dbReference type="AlphaFoldDB" id="A0A8H3GVP8"/>
<comment type="caution">
    <text evidence="2">The sequence shown here is derived from an EMBL/GenBank/DDBJ whole genome shotgun (WGS) entry which is preliminary data.</text>
</comment>
<name>A0A8H3GVP8_9AGAM</name>
<dbReference type="EMBL" id="CAJMWX010000224">
    <property type="protein sequence ID" value="CAE6408740.1"/>
    <property type="molecule type" value="Genomic_DNA"/>
</dbReference>